<keyword evidence="3" id="KW-1185">Reference proteome</keyword>
<sequence>MGDFWPHDAIGWIGIIGPSLGALAWILKTYVKDPMDRLGNNFNRLEHTTDERLDNHEKRIYVLELKETESEK</sequence>
<keyword evidence="1" id="KW-0472">Membrane</keyword>
<evidence type="ECO:0000313" key="3">
    <source>
        <dbReference type="Proteomes" id="UP000030643"/>
    </source>
</evidence>
<gene>
    <name evidence="2" type="ORF">WOSG25_061250</name>
</gene>
<dbReference type="STRING" id="1329250.WOSG25_061250"/>
<keyword evidence="1" id="KW-0812">Transmembrane</keyword>
<dbReference type="Proteomes" id="UP000030643">
    <property type="component" value="Unassembled WGS sequence"/>
</dbReference>
<name>A0A069CT60_WEIOS</name>
<dbReference type="AlphaFoldDB" id="A0A069CT60"/>
<proteinExistence type="predicted"/>
<evidence type="ECO:0000256" key="1">
    <source>
        <dbReference type="SAM" id="Phobius"/>
    </source>
</evidence>
<feature type="transmembrane region" description="Helical" evidence="1">
    <location>
        <begin position="12"/>
        <end position="31"/>
    </location>
</feature>
<accession>A0A069CT60</accession>
<evidence type="ECO:0000313" key="2">
    <source>
        <dbReference type="EMBL" id="GAK30995.1"/>
    </source>
</evidence>
<dbReference type="EMBL" id="DF820489">
    <property type="protein sequence ID" value="GAK30995.1"/>
    <property type="molecule type" value="Genomic_DNA"/>
</dbReference>
<reference evidence="3" key="1">
    <citation type="journal article" date="2014" name="Genome Announc.">
        <title>Draft genome sequence of Weissella oryzae SG25T, isolated from fermented rice grains.</title>
        <authorList>
            <person name="Tanizawa Y."/>
            <person name="Fujisawa T."/>
            <person name="Mochizuki T."/>
            <person name="Kaminuma E."/>
            <person name="Suzuki Y."/>
            <person name="Nakamura Y."/>
            <person name="Tohno M."/>
        </authorList>
    </citation>
    <scope>NUCLEOTIDE SEQUENCE [LARGE SCALE GENOMIC DNA]</scope>
    <source>
        <strain evidence="3">DSM 25784 / JCM 18191 / LMG 30913 / SG25</strain>
    </source>
</reference>
<keyword evidence="1" id="KW-1133">Transmembrane helix</keyword>
<organism evidence="2 3">
    <name type="scientific">Weissella oryzae (strain DSM 25784 / JCM 18191 / LMG 30913 / SG25)</name>
    <dbReference type="NCBI Taxonomy" id="1329250"/>
    <lineage>
        <taxon>Bacteria</taxon>
        <taxon>Bacillati</taxon>
        <taxon>Bacillota</taxon>
        <taxon>Bacilli</taxon>
        <taxon>Lactobacillales</taxon>
        <taxon>Lactobacillaceae</taxon>
        <taxon>Weissella</taxon>
    </lineage>
</organism>
<dbReference type="RefSeq" id="WP_045476712.1">
    <property type="nucleotide sequence ID" value="NZ_DF820489.1"/>
</dbReference>
<dbReference type="OrthoDB" id="2146358at2"/>
<protein>
    <submittedName>
        <fullName evidence="2">Uncharacterized protein</fullName>
    </submittedName>
</protein>